<feature type="compositionally biased region" description="Polar residues" evidence="1">
    <location>
        <begin position="27"/>
        <end position="42"/>
    </location>
</feature>
<evidence type="ECO:0000256" key="2">
    <source>
        <dbReference type="SAM" id="Phobius"/>
    </source>
</evidence>
<feature type="compositionally biased region" description="Basic residues" evidence="1">
    <location>
        <begin position="88"/>
        <end position="97"/>
    </location>
</feature>
<keyword evidence="2" id="KW-0472">Membrane</keyword>
<evidence type="ECO:0000256" key="1">
    <source>
        <dbReference type="SAM" id="MobiDB-lite"/>
    </source>
</evidence>
<dbReference type="EMBL" id="JBCGBO010000024">
    <property type="protein sequence ID" value="KAK9181628.1"/>
    <property type="molecule type" value="Genomic_DNA"/>
</dbReference>
<feature type="region of interest" description="Disordered" evidence="1">
    <location>
        <begin position="1"/>
        <end position="106"/>
    </location>
</feature>
<dbReference type="PANTHER" id="PTHR37385">
    <property type="entry name" value="PROTEIN LOW PSII ACCUMULATION 2, CHLOROPLASTIC"/>
    <property type="match status" value="1"/>
</dbReference>
<keyword evidence="4" id="KW-1185">Reference proteome</keyword>
<proteinExistence type="predicted"/>
<gene>
    <name evidence="3" type="ORF">WN944_024766</name>
</gene>
<dbReference type="InterPro" id="IPR038789">
    <property type="entry name" value="LPA2-like"/>
</dbReference>
<name>A0AAP0LNI6_9ROSI</name>
<reference evidence="3 4" key="1">
    <citation type="submission" date="2024-05" db="EMBL/GenBank/DDBJ databases">
        <title>Haplotype-resolved chromosome-level genome assembly of Huyou (Citrus changshanensis).</title>
        <authorList>
            <person name="Miao C."/>
            <person name="Chen W."/>
            <person name="Wu Y."/>
            <person name="Wang L."/>
            <person name="Zhao S."/>
            <person name="Grierson D."/>
            <person name="Xu C."/>
            <person name="Chen K."/>
        </authorList>
    </citation>
    <scope>NUCLEOTIDE SEQUENCE [LARGE SCALE GENOMIC DNA]</scope>
    <source>
        <strain evidence="3">01-14</strain>
        <tissue evidence="3">Leaf</tissue>
    </source>
</reference>
<feature type="compositionally biased region" description="Polar residues" evidence="1">
    <location>
        <begin position="1"/>
        <end position="13"/>
    </location>
</feature>
<feature type="transmembrane region" description="Helical" evidence="2">
    <location>
        <begin position="256"/>
        <end position="276"/>
    </location>
</feature>
<evidence type="ECO:0000313" key="4">
    <source>
        <dbReference type="Proteomes" id="UP001428341"/>
    </source>
</evidence>
<dbReference type="PANTHER" id="PTHR37385:SF2">
    <property type="entry name" value="PROTEIN LPA2"/>
    <property type="match status" value="1"/>
</dbReference>
<sequence>MALQIHSPSSFTTKPYHPLQSKPKPKSNLTLTLIKSQNTPINTEPIEESAAAPAKKPKPTSPGQGFGSSTSSSSSSTSGKPSVADGSKKKKQPKGRRERASVVRRNPVEKLSVMSKEDEAKAKEMMKNESAFLLAWLGVGGIILFQGIALAASGFLPEELDKLFVKYLYPTFTPTVGLFFTGTVAYGVLKYLQNEKAVITGSNMMAGTSFQRHIILPMNVYFFILLIFSGNGSEEAIFLAFFNICKALETIKSIDMNAAMCIAWGILMLSAIHLLLKHAMGNNQKPKDIYRWGLIVWYADPKENSTEWNF</sequence>
<dbReference type="AlphaFoldDB" id="A0AAP0LNI6"/>
<feature type="compositionally biased region" description="Low complexity" evidence="1">
    <location>
        <begin position="61"/>
        <end position="82"/>
    </location>
</feature>
<dbReference type="Proteomes" id="UP001428341">
    <property type="component" value="Unassembled WGS sequence"/>
</dbReference>
<evidence type="ECO:0000313" key="3">
    <source>
        <dbReference type="EMBL" id="KAK9181628.1"/>
    </source>
</evidence>
<feature type="transmembrane region" description="Helical" evidence="2">
    <location>
        <begin position="220"/>
        <end position="244"/>
    </location>
</feature>
<organism evidence="3 4">
    <name type="scientific">Citrus x changshan-huyou</name>
    <dbReference type="NCBI Taxonomy" id="2935761"/>
    <lineage>
        <taxon>Eukaryota</taxon>
        <taxon>Viridiplantae</taxon>
        <taxon>Streptophyta</taxon>
        <taxon>Embryophyta</taxon>
        <taxon>Tracheophyta</taxon>
        <taxon>Spermatophyta</taxon>
        <taxon>Magnoliopsida</taxon>
        <taxon>eudicotyledons</taxon>
        <taxon>Gunneridae</taxon>
        <taxon>Pentapetalae</taxon>
        <taxon>rosids</taxon>
        <taxon>malvids</taxon>
        <taxon>Sapindales</taxon>
        <taxon>Rutaceae</taxon>
        <taxon>Aurantioideae</taxon>
        <taxon>Citrus</taxon>
    </lineage>
</organism>
<keyword evidence="2" id="KW-0812">Transmembrane</keyword>
<keyword evidence="2" id="KW-1133">Transmembrane helix</keyword>
<feature type="transmembrane region" description="Helical" evidence="2">
    <location>
        <begin position="131"/>
        <end position="155"/>
    </location>
</feature>
<dbReference type="GO" id="GO:0009507">
    <property type="term" value="C:chloroplast"/>
    <property type="evidence" value="ECO:0007669"/>
    <property type="project" value="TreeGrafter"/>
</dbReference>
<protein>
    <submittedName>
        <fullName evidence="3">Uncharacterized protein</fullName>
    </submittedName>
</protein>
<comment type="caution">
    <text evidence="3">The sequence shown here is derived from an EMBL/GenBank/DDBJ whole genome shotgun (WGS) entry which is preliminary data.</text>
</comment>
<accession>A0AAP0LNI6</accession>
<feature type="transmembrane region" description="Helical" evidence="2">
    <location>
        <begin position="167"/>
        <end position="189"/>
    </location>
</feature>